<dbReference type="InterPro" id="IPR003313">
    <property type="entry name" value="AraC-bd"/>
</dbReference>
<comment type="caution">
    <text evidence="5">The sequence shown here is derived from an EMBL/GenBank/DDBJ whole genome shotgun (WGS) entry which is preliminary data.</text>
</comment>
<dbReference type="InterPro" id="IPR009057">
    <property type="entry name" value="Homeodomain-like_sf"/>
</dbReference>
<protein>
    <submittedName>
        <fullName evidence="5">AraC family transcriptional regulator</fullName>
    </submittedName>
</protein>
<dbReference type="Pfam" id="PF12833">
    <property type="entry name" value="HTH_18"/>
    <property type="match status" value="1"/>
</dbReference>
<dbReference type="SMART" id="SM00342">
    <property type="entry name" value="HTH_ARAC"/>
    <property type="match status" value="1"/>
</dbReference>
<dbReference type="PANTHER" id="PTHR46796:SF13">
    <property type="entry name" value="HTH-TYPE TRANSCRIPTIONAL ACTIVATOR RHAS"/>
    <property type="match status" value="1"/>
</dbReference>
<organism evidence="5 6">
    <name type="scientific">Rugosimonospora acidiphila</name>
    <dbReference type="NCBI Taxonomy" id="556531"/>
    <lineage>
        <taxon>Bacteria</taxon>
        <taxon>Bacillati</taxon>
        <taxon>Actinomycetota</taxon>
        <taxon>Actinomycetes</taxon>
        <taxon>Micromonosporales</taxon>
        <taxon>Micromonosporaceae</taxon>
        <taxon>Rugosimonospora</taxon>
    </lineage>
</organism>
<evidence type="ECO:0000259" key="4">
    <source>
        <dbReference type="PROSITE" id="PS01124"/>
    </source>
</evidence>
<proteinExistence type="predicted"/>
<dbReference type="PROSITE" id="PS01124">
    <property type="entry name" value="HTH_ARAC_FAMILY_2"/>
    <property type="match status" value="1"/>
</dbReference>
<dbReference type="InterPro" id="IPR018060">
    <property type="entry name" value="HTH_AraC"/>
</dbReference>
<dbReference type="InterPro" id="IPR020449">
    <property type="entry name" value="Tscrpt_reg_AraC-type_HTH"/>
</dbReference>
<dbReference type="EMBL" id="BAABJQ010000037">
    <property type="protein sequence ID" value="GAA5199387.1"/>
    <property type="molecule type" value="Genomic_DNA"/>
</dbReference>
<keyword evidence="3" id="KW-0804">Transcription</keyword>
<dbReference type="Gene3D" id="1.10.10.60">
    <property type="entry name" value="Homeodomain-like"/>
    <property type="match status" value="2"/>
</dbReference>
<dbReference type="InterPro" id="IPR014710">
    <property type="entry name" value="RmlC-like_jellyroll"/>
</dbReference>
<sequence>MRPSLQQVPSSPHASWRLSVRAEPRFGFDWHYHPEYELTLIVRGGGRRYVGDAVHPYGPGDLVLVGADTPHTWESGGLDNEAVILQFRREGLGPGLFELPELHGVDRLLAGSALGLRFSGGDATGVAELMTAMPGLDPARRTVRLLDILVALSELPREPLATRTLVTALDTTARRRVERVIGYVSRGYPGQVSVREAARLAAMTPNAFSRFFRRSTGRTFSDYVNAVRLAHACRRLISDDAAVSRIAAESGYANLSHFNRRFRVATGMSPREYRRQFRS</sequence>
<dbReference type="SUPFAM" id="SSF46689">
    <property type="entry name" value="Homeodomain-like"/>
    <property type="match status" value="2"/>
</dbReference>
<dbReference type="RefSeq" id="WP_345637961.1">
    <property type="nucleotide sequence ID" value="NZ_BAABJQ010000037.1"/>
</dbReference>
<gene>
    <name evidence="5" type="ORF">GCM10023322_74920</name>
</gene>
<evidence type="ECO:0000256" key="3">
    <source>
        <dbReference type="ARBA" id="ARBA00023163"/>
    </source>
</evidence>
<keyword evidence="2" id="KW-0238">DNA-binding</keyword>
<dbReference type="Gene3D" id="2.60.120.10">
    <property type="entry name" value="Jelly Rolls"/>
    <property type="match status" value="1"/>
</dbReference>
<dbReference type="PRINTS" id="PR00032">
    <property type="entry name" value="HTHARAC"/>
</dbReference>
<dbReference type="SUPFAM" id="SSF51182">
    <property type="entry name" value="RmlC-like cupins"/>
    <property type="match status" value="1"/>
</dbReference>
<keyword evidence="1" id="KW-0805">Transcription regulation</keyword>
<dbReference type="InterPro" id="IPR050204">
    <property type="entry name" value="AraC_XylS_family_regulators"/>
</dbReference>
<feature type="domain" description="HTH araC/xylS-type" evidence="4">
    <location>
        <begin position="178"/>
        <end position="276"/>
    </location>
</feature>
<evidence type="ECO:0000313" key="5">
    <source>
        <dbReference type="EMBL" id="GAA5199387.1"/>
    </source>
</evidence>
<reference evidence="6" key="1">
    <citation type="journal article" date="2019" name="Int. J. Syst. Evol. Microbiol.">
        <title>The Global Catalogue of Microorganisms (GCM) 10K type strain sequencing project: providing services to taxonomists for standard genome sequencing and annotation.</title>
        <authorList>
            <consortium name="The Broad Institute Genomics Platform"/>
            <consortium name="The Broad Institute Genome Sequencing Center for Infectious Disease"/>
            <person name="Wu L."/>
            <person name="Ma J."/>
        </authorList>
    </citation>
    <scope>NUCLEOTIDE SEQUENCE [LARGE SCALE GENOMIC DNA]</scope>
    <source>
        <strain evidence="6">JCM 18304</strain>
    </source>
</reference>
<evidence type="ECO:0000313" key="6">
    <source>
        <dbReference type="Proteomes" id="UP001501570"/>
    </source>
</evidence>
<evidence type="ECO:0000256" key="2">
    <source>
        <dbReference type="ARBA" id="ARBA00023125"/>
    </source>
</evidence>
<dbReference type="InterPro" id="IPR011051">
    <property type="entry name" value="RmlC_Cupin_sf"/>
</dbReference>
<name>A0ABP9SP85_9ACTN</name>
<keyword evidence="6" id="KW-1185">Reference proteome</keyword>
<dbReference type="Proteomes" id="UP001501570">
    <property type="component" value="Unassembled WGS sequence"/>
</dbReference>
<evidence type="ECO:0000256" key="1">
    <source>
        <dbReference type="ARBA" id="ARBA00023015"/>
    </source>
</evidence>
<dbReference type="CDD" id="cd06976">
    <property type="entry name" value="cupin_MtlR-like_N"/>
    <property type="match status" value="1"/>
</dbReference>
<accession>A0ABP9SP85</accession>
<dbReference type="Pfam" id="PF02311">
    <property type="entry name" value="AraC_binding"/>
    <property type="match status" value="1"/>
</dbReference>
<dbReference type="PANTHER" id="PTHR46796">
    <property type="entry name" value="HTH-TYPE TRANSCRIPTIONAL ACTIVATOR RHAS-RELATED"/>
    <property type="match status" value="1"/>
</dbReference>